<gene>
    <name evidence="2" type="ORF">J2Z75_003118</name>
</gene>
<reference evidence="2 3" key="1">
    <citation type="submission" date="2021-03" db="EMBL/GenBank/DDBJ databases">
        <title>Genomic Encyclopedia of Type Strains, Phase IV (KMG-IV): sequencing the most valuable type-strain genomes for metagenomic binning, comparative biology and taxonomic classification.</title>
        <authorList>
            <person name="Goeker M."/>
        </authorList>
    </citation>
    <scope>NUCLEOTIDE SEQUENCE [LARGE SCALE GENOMIC DNA]</scope>
    <source>
        <strain evidence="2 3">DSM 26427</strain>
    </source>
</reference>
<organism evidence="2 3">
    <name type="scientific">Rhizobium herbae</name>
    <dbReference type="NCBI Taxonomy" id="508661"/>
    <lineage>
        <taxon>Bacteria</taxon>
        <taxon>Pseudomonadati</taxon>
        <taxon>Pseudomonadota</taxon>
        <taxon>Alphaproteobacteria</taxon>
        <taxon>Hyphomicrobiales</taxon>
        <taxon>Rhizobiaceae</taxon>
        <taxon>Rhizobium/Agrobacterium group</taxon>
        <taxon>Rhizobium</taxon>
    </lineage>
</organism>
<proteinExistence type="predicted"/>
<feature type="region of interest" description="Disordered" evidence="1">
    <location>
        <begin position="1"/>
        <end position="24"/>
    </location>
</feature>
<feature type="compositionally biased region" description="Polar residues" evidence="1">
    <location>
        <begin position="1"/>
        <end position="15"/>
    </location>
</feature>
<comment type="caution">
    <text evidence="2">The sequence shown here is derived from an EMBL/GenBank/DDBJ whole genome shotgun (WGS) entry which is preliminary data.</text>
</comment>
<sequence length="66" mass="7373">MNGNTEASKKFANQQHARDLNSESPSRWVIHCICCENPVEPWQTIGYQHGYCAECFGVLMAPTGES</sequence>
<keyword evidence="3" id="KW-1185">Reference proteome</keyword>
<accession>A0ABS4ENT1</accession>
<dbReference type="Proteomes" id="UP000823786">
    <property type="component" value="Unassembled WGS sequence"/>
</dbReference>
<name>A0ABS4ENT1_9HYPH</name>
<dbReference type="EMBL" id="JAGGJV010000005">
    <property type="protein sequence ID" value="MBP1859601.1"/>
    <property type="molecule type" value="Genomic_DNA"/>
</dbReference>
<evidence type="ECO:0000313" key="3">
    <source>
        <dbReference type="Proteomes" id="UP000823786"/>
    </source>
</evidence>
<evidence type="ECO:0000313" key="2">
    <source>
        <dbReference type="EMBL" id="MBP1859601.1"/>
    </source>
</evidence>
<protein>
    <submittedName>
        <fullName evidence="2">Uncharacterized protein</fullName>
    </submittedName>
</protein>
<evidence type="ECO:0000256" key="1">
    <source>
        <dbReference type="SAM" id="MobiDB-lite"/>
    </source>
</evidence>